<evidence type="ECO:0000313" key="2">
    <source>
        <dbReference type="Proteomes" id="UP000032025"/>
    </source>
</evidence>
<organism evidence="1 2">
    <name type="scientific">Sphingomonas paucimobilis NBRC 13935</name>
    <dbReference type="NCBI Taxonomy" id="1219050"/>
    <lineage>
        <taxon>Bacteria</taxon>
        <taxon>Pseudomonadati</taxon>
        <taxon>Pseudomonadota</taxon>
        <taxon>Alphaproteobacteria</taxon>
        <taxon>Sphingomonadales</taxon>
        <taxon>Sphingomonadaceae</taxon>
        <taxon>Sphingomonas</taxon>
    </lineage>
</organism>
<comment type="caution">
    <text evidence="1">The sequence shown here is derived from an EMBL/GenBank/DDBJ whole genome shotgun (WGS) entry which is preliminary data.</text>
</comment>
<dbReference type="InterPro" id="IPR036388">
    <property type="entry name" value="WH-like_DNA-bd_sf"/>
</dbReference>
<gene>
    <name evidence="1" type="ORF">SP6_43_00390</name>
</gene>
<name>A0A0C9MV16_SPHPI</name>
<keyword evidence="2" id="KW-1185">Reference proteome</keyword>
<evidence type="ECO:0000313" key="1">
    <source>
        <dbReference type="EMBL" id="GAN14541.1"/>
    </source>
</evidence>
<dbReference type="GeneID" id="78525883"/>
<reference evidence="1 2" key="1">
    <citation type="submission" date="2014-08" db="EMBL/GenBank/DDBJ databases">
        <title>Whole genome shotgun sequence of Sphingomonas paucimobilis NBRC 13935.</title>
        <authorList>
            <person name="Hosoyama A."/>
            <person name="Hashimoto M."/>
            <person name="Hosoyama Y."/>
            <person name="Noguchi M."/>
            <person name="Uohara A."/>
            <person name="Ohji S."/>
            <person name="Katano-Makiyama Y."/>
            <person name="Ichikawa N."/>
            <person name="Kimura A."/>
            <person name="Yamazoe A."/>
            <person name="Fujita N."/>
        </authorList>
    </citation>
    <scope>NUCLEOTIDE SEQUENCE [LARGE SCALE GENOMIC DNA]</scope>
    <source>
        <strain evidence="1 2">NBRC 13935</strain>
    </source>
</reference>
<dbReference type="SUPFAM" id="SSF46785">
    <property type="entry name" value="Winged helix' DNA-binding domain"/>
    <property type="match status" value="1"/>
</dbReference>
<proteinExistence type="predicted"/>
<accession>A0A0C9MV16</accession>
<dbReference type="Gene3D" id="1.10.10.10">
    <property type="entry name" value="Winged helix-like DNA-binding domain superfamily/Winged helix DNA-binding domain"/>
    <property type="match status" value="1"/>
</dbReference>
<protein>
    <submittedName>
        <fullName evidence="1">DNA, contig: SP643</fullName>
    </submittedName>
</protein>
<dbReference type="EMBL" id="BBJS01000043">
    <property type="protein sequence ID" value="GAN14541.1"/>
    <property type="molecule type" value="Genomic_DNA"/>
</dbReference>
<dbReference type="RefSeq" id="WP_126053488.1">
    <property type="nucleotide sequence ID" value="NZ_BBJS01000043.1"/>
</dbReference>
<dbReference type="InterPro" id="IPR036390">
    <property type="entry name" value="WH_DNA-bd_sf"/>
</dbReference>
<dbReference type="Proteomes" id="UP000032025">
    <property type="component" value="Unassembled WGS sequence"/>
</dbReference>
<dbReference type="Pfam" id="PF13730">
    <property type="entry name" value="HTH_36"/>
    <property type="match status" value="1"/>
</dbReference>
<sequence length="184" mass="20719">MGDVFVSPPPLEMVRECAISTIMSKQPDDTTKEAGSNVFSIAAVAKPKKRKDKWPDAVLSRGYSMIPSILLWGQAKMGLKPDELNVLLQLISHWWSADHDPHPAKDTIARRMGKDARTVQRHLTALETKGFIKRVERFKRHKGQDSNGYDLSGLIAKLETIAPEFEKVTDQNKRRRAKAETKTA</sequence>
<dbReference type="AlphaFoldDB" id="A0A0C9MV16"/>